<keyword evidence="1" id="KW-0812">Transmembrane</keyword>
<keyword evidence="1" id="KW-0472">Membrane</keyword>
<protein>
    <submittedName>
        <fullName evidence="2">Uncharacterized protein</fullName>
    </submittedName>
</protein>
<evidence type="ECO:0000313" key="3">
    <source>
        <dbReference type="Proteomes" id="UP000236649"/>
    </source>
</evidence>
<organism evidence="2 3">
    <name type="scientific">Paraburkholderia hospita</name>
    <dbReference type="NCBI Taxonomy" id="169430"/>
    <lineage>
        <taxon>Bacteria</taxon>
        <taxon>Pseudomonadati</taxon>
        <taxon>Pseudomonadota</taxon>
        <taxon>Betaproteobacteria</taxon>
        <taxon>Burkholderiales</taxon>
        <taxon>Burkholderiaceae</taxon>
        <taxon>Paraburkholderia</taxon>
    </lineage>
</organism>
<dbReference type="RefSeq" id="WP_007739063.1">
    <property type="nucleotide sequence ID" value="NZ_FUZX01000004.1"/>
</dbReference>
<dbReference type="KEGG" id="phs:C2L64_50610"/>
<accession>A0AAJ4VUJ0</accession>
<reference evidence="2 3" key="1">
    <citation type="submission" date="2018-01" db="EMBL/GenBank/DDBJ databases">
        <title>Species boundaries and ecological features among Paraburkholderia terrae DSMZ17804T, P. hospita DSMZ17164T and P. caribensis DSMZ13236T.</title>
        <authorList>
            <person name="Pratama A.A."/>
        </authorList>
    </citation>
    <scope>NUCLEOTIDE SEQUENCE [LARGE SCALE GENOMIC DNA]</scope>
    <source>
        <strain evidence="2 3">DSM 17164</strain>
    </source>
</reference>
<evidence type="ECO:0000256" key="1">
    <source>
        <dbReference type="SAM" id="Phobius"/>
    </source>
</evidence>
<sequence length="74" mass="8106">MLDLHIRKCMSWHKEHRVDTSPRADVSAQRADSRWLVALALIGSAVAAIAIVTGLPATGLAIYLMLTLPFVFFA</sequence>
<dbReference type="EMBL" id="CP026109">
    <property type="protein sequence ID" value="AUT76467.1"/>
    <property type="molecule type" value="Genomic_DNA"/>
</dbReference>
<name>A0AAJ4VUJ0_9BURK</name>
<proteinExistence type="predicted"/>
<gene>
    <name evidence="2" type="ORF">C2L64_50610</name>
</gene>
<dbReference type="Proteomes" id="UP000236649">
    <property type="component" value="Chromosome 5"/>
</dbReference>
<evidence type="ECO:0000313" key="2">
    <source>
        <dbReference type="EMBL" id="AUT76467.1"/>
    </source>
</evidence>
<keyword evidence="1" id="KW-1133">Transmembrane helix</keyword>
<feature type="transmembrane region" description="Helical" evidence="1">
    <location>
        <begin position="35"/>
        <end position="66"/>
    </location>
</feature>
<dbReference type="AlphaFoldDB" id="A0AAJ4VUJ0"/>